<keyword evidence="3" id="KW-1185">Reference proteome</keyword>
<dbReference type="Pfam" id="PF14200">
    <property type="entry name" value="RicinB_lectin_2"/>
    <property type="match status" value="1"/>
</dbReference>
<comment type="caution">
    <text evidence="2">The sequence shown here is derived from an EMBL/GenBank/DDBJ whole genome shotgun (WGS) entry which is preliminary data.</text>
</comment>
<dbReference type="EMBL" id="JACXZA010000005">
    <property type="protein sequence ID" value="MBD3921170.1"/>
    <property type="molecule type" value="Genomic_DNA"/>
</dbReference>
<gene>
    <name evidence="2" type="ORF">H8B09_20550</name>
</gene>
<dbReference type="SUPFAM" id="SSF50370">
    <property type="entry name" value="Ricin B-like lectins"/>
    <property type="match status" value="1"/>
</dbReference>
<name>A0ABR8MYZ5_9BACL</name>
<feature type="domain" description="Ricin B lectin" evidence="1">
    <location>
        <begin position="2"/>
        <end position="45"/>
    </location>
</feature>
<dbReference type="InterPro" id="IPR000772">
    <property type="entry name" value="Ricin_B_lectin"/>
</dbReference>
<sequence>MSGGYYKIINRNSSKALDIANVSTANGAVVQQWTYTGADNQLFSFQTP</sequence>
<dbReference type="RefSeq" id="WP_191205449.1">
    <property type="nucleotide sequence ID" value="NZ_JACXZA010000005.1"/>
</dbReference>
<evidence type="ECO:0000313" key="3">
    <source>
        <dbReference type="Proteomes" id="UP000609346"/>
    </source>
</evidence>
<evidence type="ECO:0000313" key="2">
    <source>
        <dbReference type="EMBL" id="MBD3921170.1"/>
    </source>
</evidence>
<dbReference type="InterPro" id="IPR035992">
    <property type="entry name" value="Ricin_B-like_lectins"/>
</dbReference>
<accession>A0ABR8MYZ5</accession>
<evidence type="ECO:0000259" key="1">
    <source>
        <dbReference type="Pfam" id="PF14200"/>
    </source>
</evidence>
<proteinExistence type="predicted"/>
<dbReference type="Gene3D" id="2.80.10.50">
    <property type="match status" value="1"/>
</dbReference>
<organism evidence="2 3">
    <name type="scientific">Paenibacillus terricola</name>
    <dbReference type="NCBI Taxonomy" id="2763503"/>
    <lineage>
        <taxon>Bacteria</taxon>
        <taxon>Bacillati</taxon>
        <taxon>Bacillota</taxon>
        <taxon>Bacilli</taxon>
        <taxon>Bacillales</taxon>
        <taxon>Paenibacillaceae</taxon>
        <taxon>Paenibacillus</taxon>
    </lineage>
</organism>
<reference evidence="2 3" key="1">
    <citation type="submission" date="2020-09" db="EMBL/GenBank/DDBJ databases">
        <title>Paenibacillus sp. strain PR3 16S rRNA gene Genome sequencing and assembly.</title>
        <authorList>
            <person name="Kim J."/>
        </authorList>
    </citation>
    <scope>NUCLEOTIDE SEQUENCE [LARGE SCALE GENOMIC DNA]</scope>
    <source>
        <strain evidence="2 3">PR3</strain>
    </source>
</reference>
<protein>
    <submittedName>
        <fullName evidence="2">RICIN domain-containing protein</fullName>
    </submittedName>
</protein>
<dbReference type="Proteomes" id="UP000609346">
    <property type="component" value="Unassembled WGS sequence"/>
</dbReference>